<evidence type="ECO:0000256" key="3">
    <source>
        <dbReference type="SAM" id="MobiDB-lite"/>
    </source>
</evidence>
<dbReference type="InterPro" id="IPR051992">
    <property type="entry name" value="OxStress_Response_Reg"/>
</dbReference>
<feature type="compositionally biased region" description="Low complexity" evidence="3">
    <location>
        <begin position="27"/>
        <end position="71"/>
    </location>
</feature>
<dbReference type="Gramene" id="PSS00259">
    <property type="protein sequence ID" value="PSS00259"/>
    <property type="gene ID" value="CEY00_Acc24228"/>
</dbReference>
<organism evidence="4 5">
    <name type="scientific">Actinidia chinensis var. chinensis</name>
    <name type="common">Chinese soft-hair kiwi</name>
    <dbReference type="NCBI Taxonomy" id="1590841"/>
    <lineage>
        <taxon>Eukaryota</taxon>
        <taxon>Viridiplantae</taxon>
        <taxon>Streptophyta</taxon>
        <taxon>Embryophyta</taxon>
        <taxon>Tracheophyta</taxon>
        <taxon>Spermatophyta</taxon>
        <taxon>Magnoliopsida</taxon>
        <taxon>eudicotyledons</taxon>
        <taxon>Gunneridae</taxon>
        <taxon>Pentapetalae</taxon>
        <taxon>asterids</taxon>
        <taxon>Ericales</taxon>
        <taxon>Actinidiaceae</taxon>
        <taxon>Actinidia</taxon>
    </lineage>
</organism>
<protein>
    <submittedName>
        <fullName evidence="4">Prespore protein like</fullName>
    </submittedName>
</protein>
<dbReference type="STRING" id="1590841.A0A2R6Q1J2"/>
<feature type="compositionally biased region" description="Polar residues" evidence="3">
    <location>
        <begin position="181"/>
        <end position="192"/>
    </location>
</feature>
<comment type="caution">
    <text evidence="4">The sequence shown here is derived from an EMBL/GenBank/DDBJ whole genome shotgun (WGS) entry which is preliminary data.</text>
</comment>
<feature type="compositionally biased region" description="Polar residues" evidence="3">
    <location>
        <begin position="1"/>
        <end position="15"/>
    </location>
</feature>
<keyword evidence="2" id="KW-0539">Nucleus</keyword>
<dbReference type="PANTHER" id="PTHR33172:SF29">
    <property type="entry name" value="OS06G0559400 PROTEIN"/>
    <property type="match status" value="1"/>
</dbReference>
<feature type="region of interest" description="Disordered" evidence="3">
    <location>
        <begin position="1"/>
        <end position="71"/>
    </location>
</feature>
<dbReference type="GO" id="GO:0005634">
    <property type="term" value="C:nucleus"/>
    <property type="evidence" value="ECO:0007669"/>
    <property type="project" value="UniProtKB-SubCell"/>
</dbReference>
<dbReference type="GO" id="GO:0006950">
    <property type="term" value="P:response to stress"/>
    <property type="evidence" value="ECO:0007669"/>
    <property type="project" value="UniProtKB-ARBA"/>
</dbReference>
<comment type="subcellular location">
    <subcellularLocation>
        <location evidence="1">Nucleus</location>
    </subcellularLocation>
</comment>
<proteinExistence type="predicted"/>
<name>A0A2R6Q1J2_ACTCC</name>
<dbReference type="PANTHER" id="PTHR33172">
    <property type="entry name" value="OS08G0516900 PROTEIN"/>
    <property type="match status" value="1"/>
</dbReference>
<evidence type="ECO:0000256" key="1">
    <source>
        <dbReference type="ARBA" id="ARBA00004123"/>
    </source>
</evidence>
<dbReference type="EMBL" id="NKQK01000021">
    <property type="protein sequence ID" value="PSS00259.1"/>
    <property type="molecule type" value="Genomic_DNA"/>
</dbReference>
<reference evidence="4 5" key="1">
    <citation type="submission" date="2017-07" db="EMBL/GenBank/DDBJ databases">
        <title>An improved, manually edited Actinidia chinensis var. chinensis (kiwifruit) genome highlights the challenges associated with draft genomes and gene prediction in plants.</title>
        <authorList>
            <person name="Pilkington S."/>
            <person name="Crowhurst R."/>
            <person name="Hilario E."/>
            <person name="Nardozza S."/>
            <person name="Fraser L."/>
            <person name="Peng Y."/>
            <person name="Gunaseelan K."/>
            <person name="Simpson R."/>
            <person name="Tahir J."/>
            <person name="Deroles S."/>
            <person name="Templeton K."/>
            <person name="Luo Z."/>
            <person name="Davy M."/>
            <person name="Cheng C."/>
            <person name="Mcneilage M."/>
            <person name="Scaglione D."/>
            <person name="Liu Y."/>
            <person name="Zhang Q."/>
            <person name="Datson P."/>
            <person name="De Silva N."/>
            <person name="Gardiner S."/>
            <person name="Bassett H."/>
            <person name="Chagne D."/>
            <person name="Mccallum J."/>
            <person name="Dzierzon H."/>
            <person name="Deng C."/>
            <person name="Wang Y.-Y."/>
            <person name="Barron N."/>
            <person name="Manako K."/>
            <person name="Bowen J."/>
            <person name="Foster T."/>
            <person name="Erridge Z."/>
            <person name="Tiffin H."/>
            <person name="Waite C."/>
            <person name="Davies K."/>
            <person name="Grierson E."/>
            <person name="Laing W."/>
            <person name="Kirk R."/>
            <person name="Chen X."/>
            <person name="Wood M."/>
            <person name="Montefiori M."/>
            <person name="Brummell D."/>
            <person name="Schwinn K."/>
            <person name="Catanach A."/>
            <person name="Fullerton C."/>
            <person name="Li D."/>
            <person name="Meiyalaghan S."/>
            <person name="Nieuwenhuizen N."/>
            <person name="Read N."/>
            <person name="Prakash R."/>
            <person name="Hunter D."/>
            <person name="Zhang H."/>
            <person name="Mckenzie M."/>
            <person name="Knabel M."/>
            <person name="Harris A."/>
            <person name="Allan A."/>
            <person name="Chen A."/>
            <person name="Janssen B."/>
            <person name="Plunkett B."/>
            <person name="Dwamena C."/>
            <person name="Voogd C."/>
            <person name="Leif D."/>
            <person name="Lafferty D."/>
            <person name="Souleyre E."/>
            <person name="Varkonyi-Gasic E."/>
            <person name="Gambi F."/>
            <person name="Hanley J."/>
            <person name="Yao J.-L."/>
            <person name="Cheung J."/>
            <person name="David K."/>
            <person name="Warren B."/>
            <person name="Marsh K."/>
            <person name="Snowden K."/>
            <person name="Lin-Wang K."/>
            <person name="Brian L."/>
            <person name="Martinez-Sanchez M."/>
            <person name="Wang M."/>
            <person name="Ileperuma N."/>
            <person name="Macnee N."/>
            <person name="Campin R."/>
            <person name="Mcatee P."/>
            <person name="Drummond R."/>
            <person name="Espley R."/>
            <person name="Ireland H."/>
            <person name="Wu R."/>
            <person name="Atkinson R."/>
            <person name="Karunairetnam S."/>
            <person name="Bulley S."/>
            <person name="Chunkath S."/>
            <person name="Hanley Z."/>
            <person name="Storey R."/>
            <person name="Thrimawithana A."/>
            <person name="Thomson S."/>
            <person name="David C."/>
            <person name="Testolin R."/>
        </authorList>
    </citation>
    <scope>NUCLEOTIDE SEQUENCE [LARGE SCALE GENOMIC DNA]</scope>
    <source>
        <strain evidence="5">cv. Red5</strain>
        <tissue evidence="4">Young leaf</tissue>
    </source>
</reference>
<sequence>MRMEPSSFNQQSSHGTMDELEAEADVDSISSSSSSSSRVSSVESSDSSSDLMDEATSSLSPPSSSSASTASALHDMSALMNQLPLKRGLSNHFQGKSRSFTSLANVMCLEDLAKPDNPYNKKLKSCKSYVGLSSSLLHRTTSSSRFVPKKASNSRVSCSSLIAKRSPSFIGNRPPVPPPHRSTSTSSISNHTPFVCLM</sequence>
<accession>A0A2R6Q1J2</accession>
<evidence type="ECO:0000313" key="4">
    <source>
        <dbReference type="EMBL" id="PSS00259.1"/>
    </source>
</evidence>
<keyword evidence="5" id="KW-1185">Reference proteome</keyword>
<dbReference type="OMA" id="HDEHTKG"/>
<evidence type="ECO:0000313" key="5">
    <source>
        <dbReference type="Proteomes" id="UP000241394"/>
    </source>
</evidence>
<reference evidence="5" key="2">
    <citation type="journal article" date="2018" name="BMC Genomics">
        <title>A manually annotated Actinidia chinensis var. chinensis (kiwifruit) genome highlights the challenges associated with draft genomes and gene prediction in plants.</title>
        <authorList>
            <person name="Pilkington S.M."/>
            <person name="Crowhurst R."/>
            <person name="Hilario E."/>
            <person name="Nardozza S."/>
            <person name="Fraser L."/>
            <person name="Peng Y."/>
            <person name="Gunaseelan K."/>
            <person name="Simpson R."/>
            <person name="Tahir J."/>
            <person name="Deroles S.C."/>
            <person name="Templeton K."/>
            <person name="Luo Z."/>
            <person name="Davy M."/>
            <person name="Cheng C."/>
            <person name="McNeilage M."/>
            <person name="Scaglione D."/>
            <person name="Liu Y."/>
            <person name="Zhang Q."/>
            <person name="Datson P."/>
            <person name="De Silva N."/>
            <person name="Gardiner S.E."/>
            <person name="Bassett H."/>
            <person name="Chagne D."/>
            <person name="McCallum J."/>
            <person name="Dzierzon H."/>
            <person name="Deng C."/>
            <person name="Wang Y.Y."/>
            <person name="Barron L."/>
            <person name="Manako K."/>
            <person name="Bowen J."/>
            <person name="Foster T.M."/>
            <person name="Erridge Z.A."/>
            <person name="Tiffin H."/>
            <person name="Waite C.N."/>
            <person name="Davies K.M."/>
            <person name="Grierson E.P."/>
            <person name="Laing W.A."/>
            <person name="Kirk R."/>
            <person name="Chen X."/>
            <person name="Wood M."/>
            <person name="Montefiori M."/>
            <person name="Brummell D.A."/>
            <person name="Schwinn K.E."/>
            <person name="Catanach A."/>
            <person name="Fullerton C."/>
            <person name="Li D."/>
            <person name="Meiyalaghan S."/>
            <person name="Nieuwenhuizen N."/>
            <person name="Read N."/>
            <person name="Prakash R."/>
            <person name="Hunter D."/>
            <person name="Zhang H."/>
            <person name="McKenzie M."/>
            <person name="Knabel M."/>
            <person name="Harris A."/>
            <person name="Allan A.C."/>
            <person name="Gleave A."/>
            <person name="Chen A."/>
            <person name="Janssen B.J."/>
            <person name="Plunkett B."/>
            <person name="Ampomah-Dwamena C."/>
            <person name="Voogd C."/>
            <person name="Leif D."/>
            <person name="Lafferty D."/>
            <person name="Souleyre E.J.F."/>
            <person name="Varkonyi-Gasic E."/>
            <person name="Gambi F."/>
            <person name="Hanley J."/>
            <person name="Yao J.L."/>
            <person name="Cheung J."/>
            <person name="David K.M."/>
            <person name="Warren B."/>
            <person name="Marsh K."/>
            <person name="Snowden K.C."/>
            <person name="Lin-Wang K."/>
            <person name="Brian L."/>
            <person name="Martinez-Sanchez M."/>
            <person name="Wang M."/>
            <person name="Ileperuma N."/>
            <person name="Macnee N."/>
            <person name="Campin R."/>
            <person name="McAtee P."/>
            <person name="Drummond R.S.M."/>
            <person name="Espley R.V."/>
            <person name="Ireland H.S."/>
            <person name="Wu R."/>
            <person name="Atkinson R.G."/>
            <person name="Karunairetnam S."/>
            <person name="Bulley S."/>
            <person name="Chunkath S."/>
            <person name="Hanley Z."/>
            <person name="Storey R."/>
            <person name="Thrimawithana A.H."/>
            <person name="Thomson S."/>
            <person name="David C."/>
            <person name="Testolin R."/>
            <person name="Huang H."/>
            <person name="Hellens R.P."/>
            <person name="Schaffer R.J."/>
        </authorList>
    </citation>
    <scope>NUCLEOTIDE SEQUENCE [LARGE SCALE GENOMIC DNA]</scope>
    <source>
        <strain evidence="5">cv. Red5</strain>
    </source>
</reference>
<evidence type="ECO:0000256" key="2">
    <source>
        <dbReference type="ARBA" id="ARBA00023242"/>
    </source>
</evidence>
<gene>
    <name evidence="4" type="ORF">CEY00_Acc24228</name>
</gene>
<dbReference type="InParanoid" id="A0A2R6Q1J2"/>
<dbReference type="AlphaFoldDB" id="A0A2R6Q1J2"/>
<dbReference type="OrthoDB" id="1938584at2759"/>
<dbReference type="Proteomes" id="UP000241394">
    <property type="component" value="Chromosome LG21"/>
</dbReference>
<feature type="region of interest" description="Disordered" evidence="3">
    <location>
        <begin position="169"/>
        <end position="198"/>
    </location>
</feature>